<dbReference type="PANTHER" id="PTHR43817:SF1">
    <property type="entry name" value="HYDROLASE, FAMILY 43, PUTATIVE (AFU_ORTHOLOGUE AFUA_3G01660)-RELATED"/>
    <property type="match status" value="1"/>
</dbReference>
<keyword evidence="4" id="KW-1015">Disulfide bond</keyword>
<protein>
    <submittedName>
        <fullName evidence="10">Beta-xylosidase, GH43 family</fullName>
    </submittedName>
</protein>
<proteinExistence type="inferred from homology"/>
<evidence type="ECO:0000259" key="9">
    <source>
        <dbReference type="SMART" id="SM00560"/>
    </source>
</evidence>
<dbReference type="InterPro" id="IPR011081">
    <property type="entry name" value="Big_4"/>
</dbReference>
<keyword evidence="3" id="KW-0378">Hydrolase</keyword>
<evidence type="ECO:0000256" key="3">
    <source>
        <dbReference type="ARBA" id="ARBA00022801"/>
    </source>
</evidence>
<evidence type="ECO:0000256" key="8">
    <source>
        <dbReference type="SAM" id="SignalP"/>
    </source>
</evidence>
<feature type="chain" id="PRO_5045424570" evidence="8">
    <location>
        <begin position="32"/>
        <end position="1152"/>
    </location>
</feature>
<keyword evidence="11" id="KW-1185">Reference proteome</keyword>
<keyword evidence="2 8" id="KW-0732">Signal</keyword>
<evidence type="ECO:0000256" key="5">
    <source>
        <dbReference type="ARBA" id="ARBA00023295"/>
    </source>
</evidence>
<keyword evidence="5" id="KW-0326">Glycosidase</keyword>
<evidence type="ECO:0000256" key="2">
    <source>
        <dbReference type="ARBA" id="ARBA00022729"/>
    </source>
</evidence>
<sequence>MITRNLRRGAAAAVSLAVIGAGLSAAGVASAAAPTDGLIGEYVFSQTSGLSVVNSATGTSALGDATVVNGSDARWTGDSLEFSGGAKNSDANWVRLPNDMLAGKTSATISTEVKIDASMKSAFNFLWSVGNDSPSSYFFATVRDVPRTAITTASNGGEVNARATNSLEADRWYNLSSVIDGTAGTISFYVDGVRTGQANTAVTPASITDQSLNAIGRSPWPDGFFAGEVSAFRVYDRALADDEVAAVSDQDATIHSGEMAAQAQSILDGLGLTDQTVDSGYVALPTAGGAVTWTTSDEAILTADGRVSQPSEEDGPATVTATATSTVRGVSASTTIALTVLPTSDQERLDAAAEGYVLPPVVISGTVVPAPADGTSVVLENAQGLTVAADGTITVPDAAGASAVTGTVDAVISSAETPAVTVTKTFTVRVLPAGSSQELLSYHRTPTSANTANNADVALSMHLALPSADGGAWAPLNENYGIFFPKTSVTPLPNGTSNDLIRSLVNPQVFALKDGGYGVISTRTAREGASDGSQTSSVLIATSTDLLSYTEVGLLDLGETNGVNGPHAVYDSSADVYLIAWTDDSGTPKYTTVGDLADAATRGDVVVGVINDRDVVPAASGVDDYVAGRTVPVDAATITALEERFGRITNTGYEAFDDVDVSLGADASALELPTDVELEYSDGSTGSLPVATWDTSAVDTSKPGTYTVTGTVKQTEYPRPFADERADPSVYKYDFNGTTKFLMIATNDLYGSNIDQQGSARMPIRIADTVSGLSDAEGAQEIDLLKRGDTDAQGALMTGCFWAPEYHEINGRLSILFMPCYGDSPDMWSGRASIMQLKQDASGADLDPAVPANWTKPSHVLRADGSDLNQVNGISLDMTFFQDETGQAYYVWQHLGALFIAKVDPADPTRLTTDPVRILAPEYAWDNTIAEGPNVTTRDGKLQLIYSGSTVGDTYTTGLATADASGSTDLTTPEAWSKLNYPIQKSSLFDGAWQLGTGHGMWSEDEDGNMIYVFHARTDNNNLNGRDMFVRRVHWSAEGLPVLDMEPEEELASPTVTLDVVVADGEVVSPTNPTDPTNPTTPTGPTDGTSDGSSATNGSVSTGPLALTGSDAVFAGLCALGLLLAGGIALVLRRRNASSMSLTQSPHDRREA</sequence>
<dbReference type="InterPro" id="IPR006558">
    <property type="entry name" value="LamG-like"/>
</dbReference>
<feature type="region of interest" description="Disordered" evidence="6">
    <location>
        <begin position="1067"/>
        <end position="1099"/>
    </location>
</feature>
<evidence type="ECO:0000256" key="4">
    <source>
        <dbReference type="ARBA" id="ARBA00023157"/>
    </source>
</evidence>
<evidence type="ECO:0000256" key="6">
    <source>
        <dbReference type="SAM" id="MobiDB-lite"/>
    </source>
</evidence>
<dbReference type="PANTHER" id="PTHR43817">
    <property type="entry name" value="GLYCOSYL HYDROLASE"/>
    <property type="match status" value="1"/>
</dbReference>
<dbReference type="Gene3D" id="2.60.120.200">
    <property type="match status" value="1"/>
</dbReference>
<evidence type="ECO:0000313" key="10">
    <source>
        <dbReference type="EMBL" id="SMQ71244.1"/>
    </source>
</evidence>
<dbReference type="InterPro" id="IPR006710">
    <property type="entry name" value="Glyco_hydro_43"/>
</dbReference>
<dbReference type="SMART" id="SM00560">
    <property type="entry name" value="LamGL"/>
    <property type="match status" value="1"/>
</dbReference>
<dbReference type="InterPro" id="IPR023296">
    <property type="entry name" value="Glyco_hydro_beta-prop_sf"/>
</dbReference>
<evidence type="ECO:0000256" key="7">
    <source>
        <dbReference type="SAM" id="Phobius"/>
    </source>
</evidence>
<dbReference type="RefSeq" id="WP_133059986.1">
    <property type="nucleotide sequence ID" value="NZ_FXWJ01000003.1"/>
</dbReference>
<dbReference type="Pfam" id="PF07532">
    <property type="entry name" value="Big_4"/>
    <property type="match status" value="1"/>
</dbReference>
<name>A0ABY1RHM2_9MICO</name>
<keyword evidence="7" id="KW-1133">Transmembrane helix</keyword>
<comment type="caution">
    <text evidence="10">The sequence shown here is derived from an EMBL/GenBank/DDBJ whole genome shotgun (WGS) entry which is preliminary data.</text>
</comment>
<feature type="domain" description="LamG-like jellyroll fold" evidence="9">
    <location>
        <begin position="105"/>
        <end position="242"/>
    </location>
</feature>
<evidence type="ECO:0000313" key="11">
    <source>
        <dbReference type="Proteomes" id="UP000194464"/>
    </source>
</evidence>
<gene>
    <name evidence="10" type="ORF">SAMN06295909_2506</name>
</gene>
<dbReference type="Pfam" id="PF13385">
    <property type="entry name" value="Laminin_G_3"/>
    <property type="match status" value="1"/>
</dbReference>
<feature type="signal peptide" evidence="8">
    <location>
        <begin position="1"/>
        <end position="31"/>
    </location>
</feature>
<dbReference type="EMBL" id="FXWJ01000003">
    <property type="protein sequence ID" value="SMQ71244.1"/>
    <property type="molecule type" value="Genomic_DNA"/>
</dbReference>
<dbReference type="Proteomes" id="UP000194464">
    <property type="component" value="Unassembled WGS sequence"/>
</dbReference>
<comment type="similarity">
    <text evidence="1">Belongs to the glycosyl hydrolase 43 family.</text>
</comment>
<feature type="transmembrane region" description="Helical" evidence="7">
    <location>
        <begin position="1112"/>
        <end position="1132"/>
    </location>
</feature>
<feature type="compositionally biased region" description="Low complexity" evidence="6">
    <location>
        <begin position="1069"/>
        <end position="1099"/>
    </location>
</feature>
<dbReference type="Pfam" id="PF20578">
    <property type="entry name" value="aBig_2"/>
    <property type="match status" value="1"/>
</dbReference>
<dbReference type="SUPFAM" id="SSF75005">
    <property type="entry name" value="Arabinanase/levansucrase/invertase"/>
    <property type="match status" value="1"/>
</dbReference>
<accession>A0ABY1RHM2</accession>
<dbReference type="Pfam" id="PF04616">
    <property type="entry name" value="Glyco_hydro_43"/>
    <property type="match status" value="1"/>
</dbReference>
<dbReference type="Gene3D" id="2.115.10.20">
    <property type="entry name" value="Glycosyl hydrolase domain, family 43"/>
    <property type="match status" value="1"/>
</dbReference>
<organism evidence="10 11">
    <name type="scientific">Plantibacter elymi</name>
    <name type="common">nom. nud.</name>
    <dbReference type="NCBI Taxonomy" id="199708"/>
    <lineage>
        <taxon>Bacteria</taxon>
        <taxon>Bacillati</taxon>
        <taxon>Actinomycetota</taxon>
        <taxon>Actinomycetes</taxon>
        <taxon>Micrococcales</taxon>
        <taxon>Microbacteriaceae</taxon>
        <taxon>Plantibacter</taxon>
    </lineage>
</organism>
<keyword evidence="7" id="KW-0812">Transmembrane</keyword>
<reference evidence="10 11" key="1">
    <citation type="submission" date="2017-04" db="EMBL/GenBank/DDBJ databases">
        <authorList>
            <person name="Varghese N."/>
            <person name="Submissions S."/>
        </authorList>
    </citation>
    <scope>NUCLEOTIDE SEQUENCE [LARGE SCALE GENOMIC DNA]</scope>
    <source>
        <strain evidence="10 11">VKM Ac-1784</strain>
    </source>
</reference>
<dbReference type="InterPro" id="IPR013320">
    <property type="entry name" value="ConA-like_dom_sf"/>
</dbReference>
<evidence type="ECO:0000256" key="1">
    <source>
        <dbReference type="ARBA" id="ARBA00009865"/>
    </source>
</evidence>
<dbReference type="InterPro" id="IPR046780">
    <property type="entry name" value="aBig_2"/>
</dbReference>
<keyword evidence="7" id="KW-0472">Membrane</keyword>
<dbReference type="SUPFAM" id="SSF49899">
    <property type="entry name" value="Concanavalin A-like lectins/glucanases"/>
    <property type="match status" value="1"/>
</dbReference>